<sequence length="411" mass="44690">MKEMIFSGLLVLISLVVIVLLSRPVLRNNEKWQAMLTPLSSIVGSGFLIMAPLLASIVGKLSPLAVFGIVLLAYGIGHVIRFNIRHVEPRIADGTLSKTTKEIEYIGNIVLVLAYMVAVAFYLSLLSSFALNYLGISNLVYERWMTTAIIIFIAVVGYIKGLGGLEKLESLSMTVQLAIVVALLTGLGVFGMNFIASGETLEFVYQQRPISTQIQMLAGALLVVQGFETSRFIGEKYSADVRVSSMRNAQIISGILYVVSVILFMPIVQNIDLMNVELADIIEATGSAALILPLMLMVAAVMSQFSAAIADTGGAGGLLNENSNKRLSTKMAYVGVSICAILLVWSVNLMEIIALASKAFATYYLSQTLLALYYCRKDCPVNARLTRVNKVLYVVISIVLLYVIFFAIPAE</sequence>
<feature type="transmembrane region" description="Helical" evidence="1">
    <location>
        <begin position="64"/>
        <end position="84"/>
    </location>
</feature>
<keyword evidence="1" id="KW-0472">Membrane</keyword>
<feature type="transmembrane region" description="Helical" evidence="1">
    <location>
        <begin position="331"/>
        <end position="347"/>
    </location>
</feature>
<gene>
    <name evidence="2" type="ORF">MNB_SUP05-SYMBIONT-4-373</name>
    <name evidence="3" type="ORF">MNB_SUP05-SYMBIONT-5-1192</name>
</gene>
<dbReference type="AlphaFoldDB" id="A0A1W1E140"/>
<dbReference type="EMBL" id="FPHY01000161">
    <property type="protein sequence ID" value="SFV87171.1"/>
    <property type="molecule type" value="Genomic_DNA"/>
</dbReference>
<keyword evidence="1" id="KW-0812">Transmembrane</keyword>
<feature type="transmembrane region" description="Helical" evidence="1">
    <location>
        <begin position="177"/>
        <end position="198"/>
    </location>
</feature>
<feature type="transmembrane region" description="Helical" evidence="1">
    <location>
        <begin position="288"/>
        <end position="310"/>
    </location>
</feature>
<proteinExistence type="predicted"/>
<dbReference type="EMBL" id="FPHZ01000042">
    <property type="protein sequence ID" value="SFV87578.1"/>
    <property type="molecule type" value="Genomic_DNA"/>
</dbReference>
<feature type="transmembrane region" description="Helical" evidence="1">
    <location>
        <begin position="248"/>
        <end position="268"/>
    </location>
</feature>
<feature type="transmembrane region" description="Helical" evidence="1">
    <location>
        <begin position="105"/>
        <end position="124"/>
    </location>
</feature>
<reference evidence="3" key="1">
    <citation type="submission" date="2016-10" db="EMBL/GenBank/DDBJ databases">
        <authorList>
            <person name="de Groot N.N."/>
        </authorList>
    </citation>
    <scope>NUCLEOTIDE SEQUENCE</scope>
</reference>
<feature type="transmembrane region" description="Helical" evidence="1">
    <location>
        <begin position="38"/>
        <end position="58"/>
    </location>
</feature>
<feature type="transmembrane region" description="Helical" evidence="1">
    <location>
        <begin position="210"/>
        <end position="227"/>
    </location>
</feature>
<evidence type="ECO:0000313" key="3">
    <source>
        <dbReference type="EMBL" id="SFV87578.1"/>
    </source>
</evidence>
<keyword evidence="1" id="KW-1133">Transmembrane helix</keyword>
<dbReference type="Gene3D" id="1.20.1740.10">
    <property type="entry name" value="Amino acid/polyamine transporter I"/>
    <property type="match status" value="1"/>
</dbReference>
<accession>A0A1W1E140</accession>
<feature type="transmembrane region" description="Helical" evidence="1">
    <location>
        <begin position="144"/>
        <end position="165"/>
    </location>
</feature>
<evidence type="ECO:0000256" key="1">
    <source>
        <dbReference type="SAM" id="Phobius"/>
    </source>
</evidence>
<feature type="transmembrane region" description="Helical" evidence="1">
    <location>
        <begin position="391"/>
        <end position="410"/>
    </location>
</feature>
<organism evidence="3">
    <name type="scientific">hydrothermal vent metagenome</name>
    <dbReference type="NCBI Taxonomy" id="652676"/>
    <lineage>
        <taxon>unclassified sequences</taxon>
        <taxon>metagenomes</taxon>
        <taxon>ecological metagenomes</taxon>
    </lineage>
</organism>
<feature type="transmembrane region" description="Helical" evidence="1">
    <location>
        <begin position="6"/>
        <end position="26"/>
    </location>
</feature>
<protein>
    <submittedName>
        <fullName evidence="3">Uncharacterized protein</fullName>
    </submittedName>
</protein>
<feature type="transmembrane region" description="Helical" evidence="1">
    <location>
        <begin position="353"/>
        <end position="375"/>
    </location>
</feature>
<name>A0A1W1E140_9ZZZZ</name>
<evidence type="ECO:0000313" key="2">
    <source>
        <dbReference type="EMBL" id="SFV87171.1"/>
    </source>
</evidence>